<sequence length="536" mass="60129">MDKKSSMRFLSVSLLFILLFTNFMPLMANADAMVSQGNTRFPEEEPTSRIFARDRQVFKGYEGKGHILIENYGVESAEVYINGNEIKVDEVLKEKHGKRIFDIGEYTVNGDNTIKVLNVEPEGTYLDIHLFYPKIGIGNPEDVGFSNKKLAEIDDFINKEVEEGFPGAVLLVLKDGKIVKNTAYGYKLKYDGEKLLDEFQPMDPDTIFDLASNTKMYATNIAIQKLVSEGKLDVNKKVIDYIPGFTGDTRENIKVKDLLNHTAGFAASIKFYMPDNPLGEEFFSHDREKTLELLEKAPLEYETGTKTIYSDTDYMLLGYIIENITGQRLDEYVEENIYKPLGLKNTKFLPLEKGFTKDEFAATETLGNTRGGERDFPNIRKHTLQGEAHDEKAFYSMGGVSGHAGLFSTTKDLAVLCQTILNHGGYGNTKLFDGNVLDQFTKPSDNSITFGLGWDRAGNMDKVWQFGPYASNLAVGHTGWTGTLTVIDPKHDMAIVLLTNKKHSKFEDGKFEGDDFQTGLYGSIVSLVYEALLENN</sequence>
<accession>A0ABS6E1X9</accession>
<evidence type="ECO:0000256" key="1">
    <source>
        <dbReference type="ARBA" id="ARBA00022801"/>
    </source>
</evidence>
<keyword evidence="1" id="KW-0378">Hydrolase</keyword>
<name>A0ABS6E1X9_9FIRM</name>
<dbReference type="InterPro" id="IPR050789">
    <property type="entry name" value="Diverse_Enzym_Activities"/>
</dbReference>
<dbReference type="PANTHER" id="PTHR43283:SF11">
    <property type="entry name" value="BETA-LACTAMASE-RELATED DOMAIN-CONTAINING PROTEIN"/>
    <property type="match status" value="1"/>
</dbReference>
<dbReference type="InterPro" id="IPR001466">
    <property type="entry name" value="Beta-lactam-related"/>
</dbReference>
<reference evidence="3 4" key="1">
    <citation type="submission" date="2021-06" db="EMBL/GenBank/DDBJ databases">
        <authorList>
            <person name="Sun Q."/>
            <person name="Li D."/>
        </authorList>
    </citation>
    <scope>NUCLEOTIDE SEQUENCE [LARGE SCALE GENOMIC DNA]</scope>
    <source>
        <strain evidence="3 4">MSJ-40</strain>
    </source>
</reference>
<feature type="domain" description="Beta-lactamase-related" evidence="2">
    <location>
        <begin position="154"/>
        <end position="506"/>
    </location>
</feature>
<dbReference type="PANTHER" id="PTHR43283">
    <property type="entry name" value="BETA-LACTAMASE-RELATED"/>
    <property type="match status" value="1"/>
</dbReference>
<evidence type="ECO:0000313" key="4">
    <source>
        <dbReference type="Proteomes" id="UP000749471"/>
    </source>
</evidence>
<evidence type="ECO:0000313" key="3">
    <source>
        <dbReference type="EMBL" id="MBU5436904.1"/>
    </source>
</evidence>
<evidence type="ECO:0000259" key="2">
    <source>
        <dbReference type="Pfam" id="PF00144"/>
    </source>
</evidence>
<dbReference type="Proteomes" id="UP000749471">
    <property type="component" value="Unassembled WGS sequence"/>
</dbReference>
<comment type="caution">
    <text evidence="3">The sequence shown here is derived from an EMBL/GenBank/DDBJ whole genome shotgun (WGS) entry which is preliminary data.</text>
</comment>
<dbReference type="Pfam" id="PF00144">
    <property type="entry name" value="Beta-lactamase"/>
    <property type="match status" value="1"/>
</dbReference>
<organism evidence="3 4">
    <name type="scientific">Tissierella simiarum</name>
    <dbReference type="NCBI Taxonomy" id="2841534"/>
    <lineage>
        <taxon>Bacteria</taxon>
        <taxon>Bacillati</taxon>
        <taxon>Bacillota</taxon>
        <taxon>Tissierellia</taxon>
        <taxon>Tissierellales</taxon>
        <taxon>Tissierellaceae</taxon>
        <taxon>Tissierella</taxon>
    </lineage>
</organism>
<protein>
    <submittedName>
        <fullName evidence="3">Penicillin binding protein PBP4B</fullName>
    </submittedName>
</protein>
<dbReference type="NCBIfam" id="NF002968">
    <property type="entry name" value="PRK03642.1"/>
    <property type="match status" value="1"/>
</dbReference>
<gene>
    <name evidence="3" type="primary">pbp4b</name>
    <name evidence="3" type="ORF">KQI42_02720</name>
</gene>
<dbReference type="EMBL" id="JAHLPM010000002">
    <property type="protein sequence ID" value="MBU5436904.1"/>
    <property type="molecule type" value="Genomic_DNA"/>
</dbReference>
<keyword evidence="4" id="KW-1185">Reference proteome</keyword>
<proteinExistence type="predicted"/>
<dbReference type="RefSeq" id="WP_216516492.1">
    <property type="nucleotide sequence ID" value="NZ_JAHLPM010000002.1"/>
</dbReference>